<reference evidence="1 2" key="1">
    <citation type="submission" date="2018-12" db="EMBL/GenBank/DDBJ databases">
        <authorList>
            <person name="Sun L."/>
            <person name="Chen Z."/>
        </authorList>
    </citation>
    <scope>NUCLEOTIDE SEQUENCE [LARGE SCALE GENOMIC DNA]</scope>
    <source>
        <strain evidence="1 2">LMG 29736</strain>
    </source>
</reference>
<proteinExistence type="predicted"/>
<dbReference type="OrthoDB" id="2890959at2"/>
<accession>A0A429XAR5</accession>
<dbReference type="AlphaFoldDB" id="A0A429XAR5"/>
<evidence type="ECO:0008006" key="3">
    <source>
        <dbReference type="Google" id="ProtNLM"/>
    </source>
</evidence>
<dbReference type="Proteomes" id="UP000287296">
    <property type="component" value="Unassembled WGS sequence"/>
</dbReference>
<evidence type="ECO:0000313" key="2">
    <source>
        <dbReference type="Proteomes" id="UP000287296"/>
    </source>
</evidence>
<sequence>MPNWAEGVLKVRGTKQDIRKFLIEGLEALPSMSGEMARMMGKEVEIPNVKIEEDEWEFNMYSPYGLYVKGTRRAFIDGHIQWYFNDSHLEVLTIDSFKQAWGVDATEFAEISKRYKLDIKIYAFERGMEFNQDIEIHKGEIIKDNEIQFDDYEWECLMPQLGG</sequence>
<name>A0A429XAR5_SIMTE</name>
<evidence type="ECO:0000313" key="1">
    <source>
        <dbReference type="EMBL" id="RST60163.1"/>
    </source>
</evidence>
<comment type="caution">
    <text evidence="1">The sequence shown here is derived from an EMBL/GenBank/DDBJ whole genome shotgun (WGS) entry which is preliminary data.</text>
</comment>
<gene>
    <name evidence="1" type="ORF">D5F11_008895</name>
</gene>
<organism evidence="1 2">
    <name type="scientific">Siminovitchia terrae</name>
    <name type="common">Bacillus terrae</name>
    <dbReference type="NCBI Taxonomy" id="1914933"/>
    <lineage>
        <taxon>Bacteria</taxon>
        <taxon>Bacillati</taxon>
        <taxon>Bacillota</taxon>
        <taxon>Bacilli</taxon>
        <taxon>Bacillales</taxon>
        <taxon>Bacillaceae</taxon>
        <taxon>Siminovitchia</taxon>
    </lineage>
</organism>
<dbReference type="RefSeq" id="WP_120117193.1">
    <property type="nucleotide sequence ID" value="NZ_QYTW02000006.1"/>
</dbReference>
<protein>
    <recommendedName>
        <fullName evidence="3">YubB ferredoxin-like domain-containing protein</fullName>
    </recommendedName>
</protein>
<dbReference type="EMBL" id="QYTW02000006">
    <property type="protein sequence ID" value="RST60163.1"/>
    <property type="molecule type" value="Genomic_DNA"/>
</dbReference>